<sequence>MEQRKAADQLVEDATKKLEDALNVKMLQQLRIKHPSKKKRELLYDIFNKQNRLEERFTKLRERVDKKKHGLNV</sequence>
<keyword evidence="2" id="KW-1185">Reference proteome</keyword>
<evidence type="ECO:0000313" key="1">
    <source>
        <dbReference type="EMBL" id="KAJ8934770.1"/>
    </source>
</evidence>
<dbReference type="AlphaFoldDB" id="A0AAV8X9S2"/>
<comment type="caution">
    <text evidence="1">The sequence shown here is derived from an EMBL/GenBank/DDBJ whole genome shotgun (WGS) entry which is preliminary data.</text>
</comment>
<dbReference type="Proteomes" id="UP001162162">
    <property type="component" value="Unassembled WGS sequence"/>
</dbReference>
<proteinExistence type="predicted"/>
<name>A0AAV8X9S2_9CUCU</name>
<dbReference type="EMBL" id="JAPWTK010000986">
    <property type="protein sequence ID" value="KAJ8934770.1"/>
    <property type="molecule type" value="Genomic_DNA"/>
</dbReference>
<protein>
    <submittedName>
        <fullName evidence="1">Uncharacterized protein</fullName>
    </submittedName>
</protein>
<evidence type="ECO:0000313" key="2">
    <source>
        <dbReference type="Proteomes" id="UP001162162"/>
    </source>
</evidence>
<accession>A0AAV8X9S2</accession>
<reference evidence="1" key="1">
    <citation type="journal article" date="2023" name="Insect Mol. Biol.">
        <title>Genome sequencing provides insights into the evolution of gene families encoding plant cell wall-degrading enzymes in longhorned beetles.</title>
        <authorList>
            <person name="Shin N.R."/>
            <person name="Okamura Y."/>
            <person name="Kirsch R."/>
            <person name="Pauchet Y."/>
        </authorList>
    </citation>
    <scope>NUCLEOTIDE SEQUENCE</scope>
    <source>
        <strain evidence="1">AMC_N1</strain>
    </source>
</reference>
<organism evidence="1 2">
    <name type="scientific">Aromia moschata</name>
    <dbReference type="NCBI Taxonomy" id="1265417"/>
    <lineage>
        <taxon>Eukaryota</taxon>
        <taxon>Metazoa</taxon>
        <taxon>Ecdysozoa</taxon>
        <taxon>Arthropoda</taxon>
        <taxon>Hexapoda</taxon>
        <taxon>Insecta</taxon>
        <taxon>Pterygota</taxon>
        <taxon>Neoptera</taxon>
        <taxon>Endopterygota</taxon>
        <taxon>Coleoptera</taxon>
        <taxon>Polyphaga</taxon>
        <taxon>Cucujiformia</taxon>
        <taxon>Chrysomeloidea</taxon>
        <taxon>Cerambycidae</taxon>
        <taxon>Cerambycinae</taxon>
        <taxon>Callichromatini</taxon>
        <taxon>Aromia</taxon>
    </lineage>
</organism>
<gene>
    <name evidence="1" type="ORF">NQ318_010427</name>
</gene>